<dbReference type="AlphaFoldDB" id="A0A5N3PCB0"/>
<organism evidence="4 5">
    <name type="scientific">Microvirga brassicacearum</name>
    <dbReference type="NCBI Taxonomy" id="2580413"/>
    <lineage>
        <taxon>Bacteria</taxon>
        <taxon>Pseudomonadati</taxon>
        <taxon>Pseudomonadota</taxon>
        <taxon>Alphaproteobacteria</taxon>
        <taxon>Hyphomicrobiales</taxon>
        <taxon>Methylobacteriaceae</taxon>
        <taxon>Microvirga</taxon>
    </lineage>
</organism>
<dbReference type="Gene3D" id="3.40.630.30">
    <property type="match status" value="1"/>
</dbReference>
<proteinExistence type="predicted"/>
<dbReference type="PROSITE" id="PS51186">
    <property type="entry name" value="GNAT"/>
    <property type="match status" value="1"/>
</dbReference>
<reference evidence="4 5" key="1">
    <citation type="journal article" date="2019" name="Microorganisms">
        <title>Genome Insights into the Novel Species Microvirga brassicacearum, a Rapeseed Endophyte with Biotechnological Potential.</title>
        <authorList>
            <person name="Jimenez-Gomez A."/>
            <person name="Saati-Santamaria Z."/>
            <person name="Igual J.M."/>
            <person name="Rivas R."/>
            <person name="Mateos P.F."/>
            <person name="Garcia-Fraile P."/>
        </authorList>
    </citation>
    <scope>NUCLEOTIDE SEQUENCE [LARGE SCALE GENOMIC DNA]</scope>
    <source>
        <strain evidence="4 5">CDVBN77</strain>
    </source>
</reference>
<feature type="domain" description="N-acetyltransferase" evidence="3">
    <location>
        <begin position="6"/>
        <end position="160"/>
    </location>
</feature>
<dbReference type="Pfam" id="PF00583">
    <property type="entry name" value="Acetyltransf_1"/>
    <property type="match status" value="1"/>
</dbReference>
<dbReference type="EMBL" id="VCMV01000013">
    <property type="protein sequence ID" value="KAB0267396.1"/>
    <property type="molecule type" value="Genomic_DNA"/>
</dbReference>
<dbReference type="GO" id="GO:0016747">
    <property type="term" value="F:acyltransferase activity, transferring groups other than amino-acyl groups"/>
    <property type="evidence" value="ECO:0007669"/>
    <property type="project" value="InterPro"/>
</dbReference>
<dbReference type="InterPro" id="IPR016181">
    <property type="entry name" value="Acyl_CoA_acyltransferase"/>
</dbReference>
<dbReference type="Proteomes" id="UP000325684">
    <property type="component" value="Unassembled WGS sequence"/>
</dbReference>
<keyword evidence="1 4" id="KW-0808">Transferase</keyword>
<dbReference type="CDD" id="cd04301">
    <property type="entry name" value="NAT_SF"/>
    <property type="match status" value="1"/>
</dbReference>
<evidence type="ECO:0000313" key="4">
    <source>
        <dbReference type="EMBL" id="KAB0267396.1"/>
    </source>
</evidence>
<dbReference type="SUPFAM" id="SSF55729">
    <property type="entry name" value="Acyl-CoA N-acyltransferases (Nat)"/>
    <property type="match status" value="1"/>
</dbReference>
<dbReference type="InterPro" id="IPR000182">
    <property type="entry name" value="GNAT_dom"/>
</dbReference>
<dbReference type="InterPro" id="IPR050832">
    <property type="entry name" value="Bact_Acetyltransf"/>
</dbReference>
<dbReference type="PANTHER" id="PTHR43877">
    <property type="entry name" value="AMINOALKYLPHOSPHONATE N-ACETYLTRANSFERASE-RELATED-RELATED"/>
    <property type="match status" value="1"/>
</dbReference>
<comment type="caution">
    <text evidence="4">The sequence shown here is derived from an EMBL/GenBank/DDBJ whole genome shotgun (WGS) entry which is preliminary data.</text>
</comment>
<sequence>MSDNNIEFARASEAAIVGALIRTMDRYYRPGEDLLPETDYAAMVAQTLEQQEGTRFLLARAPDNRPVGLACITIMRPGRDLKGLLYLKDLFVVAEARGQGVGSRLLRFLARFATQNGIARMDFTTDRANLAAQRLYASLGAVVQEKVYYTLPVDALRRLADGGPSADF</sequence>
<accession>A0A5N3PCB0</accession>
<keyword evidence="2" id="KW-0012">Acyltransferase</keyword>
<protein>
    <submittedName>
        <fullName evidence="4">GNAT family N-acetyltransferase</fullName>
    </submittedName>
</protein>
<evidence type="ECO:0000259" key="3">
    <source>
        <dbReference type="PROSITE" id="PS51186"/>
    </source>
</evidence>
<gene>
    <name evidence="4" type="ORF">FEZ63_08785</name>
</gene>
<dbReference type="OrthoDB" id="7995647at2"/>
<keyword evidence="5" id="KW-1185">Reference proteome</keyword>
<dbReference type="PANTHER" id="PTHR43877:SF2">
    <property type="entry name" value="AMINOALKYLPHOSPHONATE N-ACETYLTRANSFERASE-RELATED"/>
    <property type="match status" value="1"/>
</dbReference>
<evidence type="ECO:0000313" key="5">
    <source>
        <dbReference type="Proteomes" id="UP000325684"/>
    </source>
</evidence>
<name>A0A5N3PCB0_9HYPH</name>
<evidence type="ECO:0000256" key="1">
    <source>
        <dbReference type="ARBA" id="ARBA00022679"/>
    </source>
</evidence>
<dbReference type="RefSeq" id="WP_150943402.1">
    <property type="nucleotide sequence ID" value="NZ_VCMV01000013.1"/>
</dbReference>
<evidence type="ECO:0000256" key="2">
    <source>
        <dbReference type="ARBA" id="ARBA00023315"/>
    </source>
</evidence>